<dbReference type="Pfam" id="PF00126">
    <property type="entry name" value="HTH_1"/>
    <property type="match status" value="1"/>
</dbReference>
<dbReference type="PROSITE" id="PS50931">
    <property type="entry name" value="HTH_LYSR"/>
    <property type="match status" value="1"/>
</dbReference>
<dbReference type="STRING" id="112901.SAMN04488500_109153"/>
<dbReference type="SUPFAM" id="SSF46785">
    <property type="entry name" value="Winged helix' DNA-binding domain"/>
    <property type="match status" value="1"/>
</dbReference>
<reference evidence="6 7" key="1">
    <citation type="submission" date="2017-04" db="EMBL/GenBank/DDBJ databases">
        <authorList>
            <person name="Afonso C.L."/>
            <person name="Miller P.J."/>
            <person name="Scott M.A."/>
            <person name="Spackman E."/>
            <person name="Goraichik I."/>
            <person name="Dimitrov K.M."/>
            <person name="Suarez D.L."/>
            <person name="Swayne D.E."/>
        </authorList>
    </citation>
    <scope>NUCLEOTIDE SEQUENCE [LARGE SCALE GENOMIC DNA]</scope>
    <source>
        <strain evidence="6 7">DSM 5090</strain>
    </source>
</reference>
<dbReference type="PRINTS" id="PR00039">
    <property type="entry name" value="HTHLYSR"/>
</dbReference>
<dbReference type="InterPro" id="IPR050950">
    <property type="entry name" value="HTH-type_LysR_regulators"/>
</dbReference>
<dbReference type="AlphaFoldDB" id="A0A1W2C5D8"/>
<accession>A0A1W2C5D8</accession>
<proteinExistence type="inferred from homology"/>
<sequence length="311" mass="34944">MEMVHLQYFIAVARHKSFSKAAEVSHVSQSVVSKLVKDLEQEVGFVLFDRSSKKVTLTDAGAIFLTEADKVVTLFNNLTADFDNKCKLPRGKVSIGLPLMADAVSFAQLLGQFRNHYPEIETELYEYGSKKIELAIQDGMLDVGIICRLPGNPEVFNSFTFSHDPLQVVVHPLHRFAQLSEVNLSDLTHEPLILSSSDFSLHDEIIKKCSQAGFQPKIALETSQRELMVQTVAINLGIAIIPKNVCDSLNHNLVRAVPLVNPEIVHSMSVIWKKGRPLSYPAKLYLDFVQEYLFDWPQKRGRISKATRLDP</sequence>
<dbReference type="Pfam" id="PF03466">
    <property type="entry name" value="LysR_substrate"/>
    <property type="match status" value="1"/>
</dbReference>
<keyword evidence="7" id="KW-1185">Reference proteome</keyword>
<dbReference type="SUPFAM" id="SSF53850">
    <property type="entry name" value="Periplasmic binding protein-like II"/>
    <property type="match status" value="1"/>
</dbReference>
<comment type="similarity">
    <text evidence="1">Belongs to the LysR transcriptional regulatory family.</text>
</comment>
<dbReference type="InterPro" id="IPR036388">
    <property type="entry name" value="WH-like_DNA-bd_sf"/>
</dbReference>
<dbReference type="InterPro" id="IPR000847">
    <property type="entry name" value="LysR_HTH_N"/>
</dbReference>
<dbReference type="RefSeq" id="WP_084576050.1">
    <property type="nucleotide sequence ID" value="NZ_CP155572.1"/>
</dbReference>
<dbReference type="PANTHER" id="PTHR30419">
    <property type="entry name" value="HTH-TYPE TRANSCRIPTIONAL REGULATOR YBHD"/>
    <property type="match status" value="1"/>
</dbReference>
<dbReference type="Gene3D" id="1.10.10.10">
    <property type="entry name" value="Winged helix-like DNA-binding domain superfamily/Winged helix DNA-binding domain"/>
    <property type="match status" value="1"/>
</dbReference>
<evidence type="ECO:0000256" key="2">
    <source>
        <dbReference type="ARBA" id="ARBA00023015"/>
    </source>
</evidence>
<keyword evidence="4" id="KW-0804">Transcription</keyword>
<gene>
    <name evidence="6" type="ORF">SAMN04488500_109153</name>
</gene>
<dbReference type="GO" id="GO:0003700">
    <property type="term" value="F:DNA-binding transcription factor activity"/>
    <property type="evidence" value="ECO:0007669"/>
    <property type="project" value="InterPro"/>
</dbReference>
<organism evidence="6 7">
    <name type="scientific">Sporomusa malonica</name>
    <dbReference type="NCBI Taxonomy" id="112901"/>
    <lineage>
        <taxon>Bacteria</taxon>
        <taxon>Bacillati</taxon>
        <taxon>Bacillota</taxon>
        <taxon>Negativicutes</taxon>
        <taxon>Selenomonadales</taxon>
        <taxon>Sporomusaceae</taxon>
        <taxon>Sporomusa</taxon>
    </lineage>
</organism>
<dbReference type="InterPro" id="IPR036390">
    <property type="entry name" value="WH_DNA-bd_sf"/>
</dbReference>
<dbReference type="Proteomes" id="UP000192738">
    <property type="component" value="Unassembled WGS sequence"/>
</dbReference>
<evidence type="ECO:0000256" key="1">
    <source>
        <dbReference type="ARBA" id="ARBA00009437"/>
    </source>
</evidence>
<dbReference type="GO" id="GO:0003677">
    <property type="term" value="F:DNA binding"/>
    <property type="evidence" value="ECO:0007669"/>
    <property type="project" value="UniProtKB-KW"/>
</dbReference>
<name>A0A1W2C5D8_9FIRM</name>
<evidence type="ECO:0000256" key="4">
    <source>
        <dbReference type="ARBA" id="ARBA00023163"/>
    </source>
</evidence>
<dbReference type="OrthoDB" id="1624015at2"/>
<evidence type="ECO:0000313" key="7">
    <source>
        <dbReference type="Proteomes" id="UP000192738"/>
    </source>
</evidence>
<feature type="domain" description="HTH lysR-type" evidence="5">
    <location>
        <begin position="1"/>
        <end position="58"/>
    </location>
</feature>
<dbReference type="InterPro" id="IPR005119">
    <property type="entry name" value="LysR_subst-bd"/>
</dbReference>
<evidence type="ECO:0000256" key="3">
    <source>
        <dbReference type="ARBA" id="ARBA00023125"/>
    </source>
</evidence>
<dbReference type="FunFam" id="1.10.10.10:FF:000001">
    <property type="entry name" value="LysR family transcriptional regulator"/>
    <property type="match status" value="1"/>
</dbReference>
<keyword evidence="3 6" id="KW-0238">DNA-binding</keyword>
<protein>
    <submittedName>
        <fullName evidence="6">DNA-binding transcriptional regulator, LysR family</fullName>
    </submittedName>
</protein>
<keyword evidence="2" id="KW-0805">Transcription regulation</keyword>
<evidence type="ECO:0000313" key="6">
    <source>
        <dbReference type="EMBL" id="SMC80429.1"/>
    </source>
</evidence>
<dbReference type="Gene3D" id="3.40.190.290">
    <property type="match status" value="1"/>
</dbReference>
<dbReference type="GO" id="GO:0005829">
    <property type="term" value="C:cytosol"/>
    <property type="evidence" value="ECO:0007669"/>
    <property type="project" value="TreeGrafter"/>
</dbReference>
<dbReference type="EMBL" id="FWXI01000009">
    <property type="protein sequence ID" value="SMC80429.1"/>
    <property type="molecule type" value="Genomic_DNA"/>
</dbReference>
<evidence type="ECO:0000259" key="5">
    <source>
        <dbReference type="PROSITE" id="PS50931"/>
    </source>
</evidence>
<dbReference type="PANTHER" id="PTHR30419:SF8">
    <property type="entry name" value="NITROGEN ASSIMILATION TRANSCRIPTIONAL ACTIVATOR-RELATED"/>
    <property type="match status" value="1"/>
</dbReference>